<protein>
    <recommendedName>
        <fullName evidence="4">DUF3511 domain-containing protein</fullName>
    </recommendedName>
</protein>
<dbReference type="GeneID" id="110797724"/>
<reference evidence="3" key="2">
    <citation type="submission" date="2025-08" db="UniProtKB">
        <authorList>
            <consortium name="RefSeq"/>
        </authorList>
    </citation>
    <scope>IDENTIFICATION</scope>
    <source>
        <tissue evidence="3">Leaf</tissue>
    </source>
</reference>
<accession>A0A9R0J258</accession>
<dbReference type="AlphaFoldDB" id="A0A9R0J258"/>
<evidence type="ECO:0000313" key="2">
    <source>
        <dbReference type="Proteomes" id="UP000813463"/>
    </source>
</evidence>
<dbReference type="PANTHER" id="PTHR33193:SF62">
    <property type="entry name" value="FAMILY ABC TRANSPORTER, PUTATIVE (DUF3511)-RELATED"/>
    <property type="match status" value="1"/>
</dbReference>
<evidence type="ECO:0008006" key="4">
    <source>
        <dbReference type="Google" id="ProtNLM"/>
    </source>
</evidence>
<organism evidence="2 3">
    <name type="scientific">Spinacia oleracea</name>
    <name type="common">Spinach</name>
    <dbReference type="NCBI Taxonomy" id="3562"/>
    <lineage>
        <taxon>Eukaryota</taxon>
        <taxon>Viridiplantae</taxon>
        <taxon>Streptophyta</taxon>
        <taxon>Embryophyta</taxon>
        <taxon>Tracheophyta</taxon>
        <taxon>Spermatophyta</taxon>
        <taxon>Magnoliopsida</taxon>
        <taxon>eudicotyledons</taxon>
        <taxon>Gunneridae</taxon>
        <taxon>Pentapetalae</taxon>
        <taxon>Caryophyllales</taxon>
        <taxon>Chenopodiaceae</taxon>
        <taxon>Chenopodioideae</taxon>
        <taxon>Anserineae</taxon>
        <taxon>Spinacia</taxon>
    </lineage>
</organism>
<dbReference type="InterPro" id="IPR021899">
    <property type="entry name" value="DUF3511"/>
</dbReference>
<dbReference type="KEGG" id="soe:110797724"/>
<name>A0A9R0J258_SPIOL</name>
<evidence type="ECO:0000313" key="3">
    <source>
        <dbReference type="RefSeq" id="XP_021858529.1"/>
    </source>
</evidence>
<dbReference type="OrthoDB" id="1655903at2759"/>
<feature type="region of interest" description="Disordered" evidence="1">
    <location>
        <begin position="24"/>
        <end position="47"/>
    </location>
</feature>
<sequence length="136" mass="15492">MGDYYRSKSYADGRMEMEIFYGENGSNNNNNGIIEKPTNLTSSNSSNNGGFQEFRCYSASHATTNTQEIPRELKKGKSVNNASSSKAGWCFSDPEMQRKKRVASYKSYSVEGKIKRSFSKSFRWIKGRYSNMVQGW</sequence>
<reference evidence="2" key="1">
    <citation type="journal article" date="2021" name="Nat. Commun.">
        <title>Genomic analyses provide insights into spinach domestication and the genetic basis of agronomic traits.</title>
        <authorList>
            <person name="Cai X."/>
            <person name="Sun X."/>
            <person name="Xu C."/>
            <person name="Sun H."/>
            <person name="Wang X."/>
            <person name="Ge C."/>
            <person name="Zhang Z."/>
            <person name="Wang Q."/>
            <person name="Fei Z."/>
            <person name="Jiao C."/>
            <person name="Wang Q."/>
        </authorList>
    </citation>
    <scope>NUCLEOTIDE SEQUENCE [LARGE SCALE GENOMIC DNA]</scope>
    <source>
        <strain evidence="2">cv. Varoflay</strain>
    </source>
</reference>
<evidence type="ECO:0000256" key="1">
    <source>
        <dbReference type="SAM" id="MobiDB-lite"/>
    </source>
</evidence>
<dbReference type="Pfam" id="PF12023">
    <property type="entry name" value="DUF3511"/>
    <property type="match status" value="1"/>
</dbReference>
<dbReference type="PANTHER" id="PTHR33193">
    <property type="entry name" value="DOMAIN PROTEIN, PUTATIVE (DUF3511)-RELATED"/>
    <property type="match status" value="1"/>
</dbReference>
<keyword evidence="2" id="KW-1185">Reference proteome</keyword>
<dbReference type="RefSeq" id="XP_021858529.1">
    <property type="nucleotide sequence ID" value="XM_022002837.2"/>
</dbReference>
<gene>
    <name evidence="3" type="primary">LOC110797724</name>
</gene>
<dbReference type="Proteomes" id="UP000813463">
    <property type="component" value="Chromosome 2"/>
</dbReference>
<proteinExistence type="predicted"/>